<accession>A0A3S2VZ48</accession>
<gene>
    <name evidence="2" type="ORF">ENE75_01975</name>
</gene>
<protein>
    <submittedName>
        <fullName evidence="2">DUF1850 domain-containing protein</fullName>
    </submittedName>
</protein>
<keyword evidence="1" id="KW-0732">Signal</keyword>
<dbReference type="Pfam" id="PF08905">
    <property type="entry name" value="DUF1850"/>
    <property type="match status" value="1"/>
</dbReference>
<dbReference type="EMBL" id="SACT01000001">
    <property type="protein sequence ID" value="RVT53685.1"/>
    <property type="molecule type" value="Genomic_DNA"/>
</dbReference>
<evidence type="ECO:0000313" key="2">
    <source>
        <dbReference type="EMBL" id="RVT53685.1"/>
    </source>
</evidence>
<feature type="signal peptide" evidence="1">
    <location>
        <begin position="1"/>
        <end position="18"/>
    </location>
</feature>
<feature type="chain" id="PRO_5018735837" evidence="1">
    <location>
        <begin position="19"/>
        <end position="132"/>
    </location>
</feature>
<organism evidence="2 3">
    <name type="scientific">Rubrivivax albus</name>
    <dbReference type="NCBI Taxonomy" id="2499835"/>
    <lineage>
        <taxon>Bacteria</taxon>
        <taxon>Pseudomonadati</taxon>
        <taxon>Pseudomonadota</taxon>
        <taxon>Betaproteobacteria</taxon>
        <taxon>Burkholderiales</taxon>
        <taxon>Sphaerotilaceae</taxon>
        <taxon>Rubrivivax</taxon>
    </lineage>
</organism>
<dbReference type="RefSeq" id="WP_128195091.1">
    <property type="nucleotide sequence ID" value="NZ_SACT01000001.1"/>
</dbReference>
<dbReference type="OrthoDB" id="5298197at2"/>
<keyword evidence="3" id="KW-1185">Reference proteome</keyword>
<dbReference type="Proteomes" id="UP000288178">
    <property type="component" value="Unassembled WGS sequence"/>
</dbReference>
<name>A0A3S2VZ48_9BURK</name>
<sequence>MSLCLATAAVALPLAAQAFTLVWTHSVEKTEWRERWQVQGNALVLAEGRVRGSGAGMDPPEGSVLQDGWWVYRRALQVPVLRLAVSGATGRGWQLCTDDGGCRDLEAWLARDGTPPLAIEIRPGGACDRLLG</sequence>
<comment type="caution">
    <text evidence="2">The sequence shown here is derived from an EMBL/GenBank/DDBJ whole genome shotgun (WGS) entry which is preliminary data.</text>
</comment>
<evidence type="ECO:0000313" key="3">
    <source>
        <dbReference type="Proteomes" id="UP000288178"/>
    </source>
</evidence>
<proteinExistence type="predicted"/>
<reference evidence="2 3" key="1">
    <citation type="submission" date="2019-01" db="EMBL/GenBank/DDBJ databases">
        <authorList>
            <person name="Chen W.-M."/>
        </authorList>
    </citation>
    <scope>NUCLEOTIDE SEQUENCE [LARGE SCALE GENOMIC DNA]</scope>
    <source>
        <strain evidence="2 3">ICH-3</strain>
    </source>
</reference>
<dbReference type="InterPro" id="IPR015001">
    <property type="entry name" value="DUF1850"/>
</dbReference>
<dbReference type="AlphaFoldDB" id="A0A3S2VZ48"/>
<evidence type="ECO:0000256" key="1">
    <source>
        <dbReference type="SAM" id="SignalP"/>
    </source>
</evidence>